<comment type="caution">
    <text evidence="1">The sequence shown here is derived from an EMBL/GenBank/DDBJ whole genome shotgun (WGS) entry which is preliminary data.</text>
</comment>
<protein>
    <recommendedName>
        <fullName evidence="3">HEAT repeat domain-containing protein</fullName>
    </recommendedName>
</protein>
<evidence type="ECO:0008006" key="3">
    <source>
        <dbReference type="Google" id="ProtNLM"/>
    </source>
</evidence>
<sequence>MNDSLKLEFLPWEHKDKIVPFIQAQVETHHKVVNDLLPDDEYLYNDVDLPMTPGLFDTFVDDTPTPFYAKRLLKLFIKQMSNPTTKTRKATYEKIIFDNIASYGEEFVDRFQQVERDESRVQEEALWLLEHAAHREVVKFAVTVLGCTDCEKYKELLFTIGMHEEFTSYVVFALKNGTSRANDQIWQLARQVHGWGKIAAVEQLEATSPKIKQWLLIKGCENTIMDEYLAYTCADKGDLEVALEEDEISRELYDGANRIIQALLHDDAFDSIEDYQYASIVLSRFVHHARVHCNTVNDFYTLMKIYEFINADEAVWEERFNNHWQKHERDAIRQAIQPLINGHKWSYVALDMLQSDYDLKALEIARFYELDVTDNLFELLKKYPTNGELYLAIMATNNDQHIKKLCTFAESHLSLSSLSNDEQDCLQYLIQDLHEYEGVGLPLIQAALESDNGSLQYQALTVLEAWQSEISQQPSVQAAIKNIASTSKDKEDRKLAKQLM</sequence>
<dbReference type="Proteomes" id="UP001275315">
    <property type="component" value="Unassembled WGS sequence"/>
</dbReference>
<dbReference type="RefSeq" id="WP_320380564.1">
    <property type="nucleotide sequence ID" value="NZ_JAWDIQ010000002.1"/>
</dbReference>
<name>A0ABU5CTT8_9BACI</name>
<reference evidence="1 2" key="1">
    <citation type="submission" date="2023-10" db="EMBL/GenBank/DDBJ databases">
        <title>Virgibacillus soli CC-YMP-6 genome.</title>
        <authorList>
            <person name="Miliotis G."/>
            <person name="Sengupta P."/>
            <person name="Hameed A."/>
            <person name="Chuvochina M."/>
            <person name="Mcdonagh F."/>
            <person name="Simpson A.C."/>
            <person name="Singh N.K."/>
            <person name="Rekha P.D."/>
            <person name="Raman K."/>
            <person name="Hugenholtz P."/>
            <person name="Venkateswaran K."/>
        </authorList>
    </citation>
    <scope>NUCLEOTIDE SEQUENCE [LARGE SCALE GENOMIC DNA]</scope>
    <source>
        <strain evidence="1 2">CC-YMP-6</strain>
    </source>
</reference>
<keyword evidence="2" id="KW-1185">Reference proteome</keyword>
<accession>A0ABU5CTT8</accession>
<organism evidence="1 2">
    <name type="scientific">Paracerasibacillus soli</name>
    <dbReference type="NCBI Taxonomy" id="480284"/>
    <lineage>
        <taxon>Bacteria</taxon>
        <taxon>Bacillati</taxon>
        <taxon>Bacillota</taxon>
        <taxon>Bacilli</taxon>
        <taxon>Bacillales</taxon>
        <taxon>Bacillaceae</taxon>
        <taxon>Paracerasibacillus</taxon>
    </lineage>
</organism>
<proteinExistence type="predicted"/>
<dbReference type="EMBL" id="JAWDIQ010000002">
    <property type="protein sequence ID" value="MDY0409772.1"/>
    <property type="molecule type" value="Genomic_DNA"/>
</dbReference>
<evidence type="ECO:0000313" key="2">
    <source>
        <dbReference type="Proteomes" id="UP001275315"/>
    </source>
</evidence>
<evidence type="ECO:0000313" key="1">
    <source>
        <dbReference type="EMBL" id="MDY0409772.1"/>
    </source>
</evidence>
<gene>
    <name evidence="1" type="ORF">RWD45_15860</name>
</gene>